<evidence type="ECO:0000256" key="1">
    <source>
        <dbReference type="ARBA" id="ARBA00004370"/>
    </source>
</evidence>
<feature type="compositionally biased region" description="Polar residues" evidence="4">
    <location>
        <begin position="120"/>
        <end position="133"/>
    </location>
</feature>
<keyword evidence="5" id="KW-1133">Transmembrane helix</keyword>
<reference evidence="7 8" key="1">
    <citation type="submission" date="2024-10" db="EMBL/GenBank/DDBJ databases">
        <title>Updated reference genomes for cyclostephanoid diatoms.</title>
        <authorList>
            <person name="Roberts W.R."/>
            <person name="Alverson A.J."/>
        </authorList>
    </citation>
    <scope>NUCLEOTIDE SEQUENCE [LARGE SCALE GENOMIC DNA]</scope>
    <source>
        <strain evidence="7 8">AJA232-27</strain>
    </source>
</reference>
<dbReference type="PANTHER" id="PTHR47666:SF1">
    <property type="entry name" value="PROTEIN VASCULAR ASSOCIATED DEATH 1, CHLOROPLASTIC"/>
    <property type="match status" value="1"/>
</dbReference>
<dbReference type="InterPro" id="IPR031968">
    <property type="entry name" value="VASt"/>
</dbReference>
<dbReference type="PROSITE" id="PS51778">
    <property type="entry name" value="VAST"/>
    <property type="match status" value="1"/>
</dbReference>
<dbReference type="GO" id="GO:0016020">
    <property type="term" value="C:membrane"/>
    <property type="evidence" value="ECO:0007669"/>
    <property type="project" value="UniProtKB-SubCell"/>
</dbReference>
<feature type="compositionally biased region" description="Polar residues" evidence="4">
    <location>
        <begin position="197"/>
        <end position="214"/>
    </location>
</feature>
<feature type="coiled-coil region" evidence="3">
    <location>
        <begin position="581"/>
        <end position="608"/>
    </location>
</feature>
<keyword evidence="5" id="KW-0812">Transmembrane</keyword>
<protein>
    <recommendedName>
        <fullName evidence="6">VASt domain-containing protein</fullName>
    </recommendedName>
</protein>
<dbReference type="Proteomes" id="UP001530293">
    <property type="component" value="Unassembled WGS sequence"/>
</dbReference>
<keyword evidence="8" id="KW-1185">Reference proteome</keyword>
<feature type="region of interest" description="Disordered" evidence="4">
    <location>
        <begin position="57"/>
        <end position="137"/>
    </location>
</feature>
<gene>
    <name evidence="7" type="ORF">ACHAWU_007231</name>
</gene>
<evidence type="ECO:0000256" key="2">
    <source>
        <dbReference type="ARBA" id="ARBA00023136"/>
    </source>
</evidence>
<name>A0ABD3LX07_9STRA</name>
<feature type="region of interest" description="Disordered" evidence="4">
    <location>
        <begin position="188"/>
        <end position="214"/>
    </location>
</feature>
<evidence type="ECO:0000313" key="7">
    <source>
        <dbReference type="EMBL" id="KAL3756280.1"/>
    </source>
</evidence>
<dbReference type="Pfam" id="PF16016">
    <property type="entry name" value="VASt"/>
    <property type="match status" value="1"/>
</dbReference>
<evidence type="ECO:0000256" key="5">
    <source>
        <dbReference type="SAM" id="Phobius"/>
    </source>
</evidence>
<dbReference type="PANTHER" id="PTHR47666">
    <property type="entry name" value="PROTEIN VASCULAR ASSOCIATED DEATH 1, CHLOROPLASTIC"/>
    <property type="match status" value="1"/>
</dbReference>
<keyword evidence="3" id="KW-0175">Coiled coil</keyword>
<organism evidence="7 8">
    <name type="scientific">Discostella pseudostelligera</name>
    <dbReference type="NCBI Taxonomy" id="259834"/>
    <lineage>
        <taxon>Eukaryota</taxon>
        <taxon>Sar</taxon>
        <taxon>Stramenopiles</taxon>
        <taxon>Ochrophyta</taxon>
        <taxon>Bacillariophyta</taxon>
        <taxon>Coscinodiscophyceae</taxon>
        <taxon>Thalassiosirophycidae</taxon>
        <taxon>Stephanodiscales</taxon>
        <taxon>Stephanodiscaceae</taxon>
        <taxon>Discostella</taxon>
    </lineage>
</organism>
<evidence type="ECO:0000259" key="6">
    <source>
        <dbReference type="PROSITE" id="PS51778"/>
    </source>
</evidence>
<comment type="caution">
    <text evidence="7">The sequence shown here is derived from an EMBL/GenBank/DDBJ whole genome shotgun (WGS) entry which is preliminary data.</text>
</comment>
<evidence type="ECO:0000256" key="3">
    <source>
        <dbReference type="SAM" id="Coils"/>
    </source>
</evidence>
<evidence type="ECO:0000313" key="8">
    <source>
        <dbReference type="Proteomes" id="UP001530293"/>
    </source>
</evidence>
<keyword evidence="2 5" id="KW-0472">Membrane</keyword>
<sequence length="617" mass="69428">MNLAEVDNDNPTDASMLRPLLDAPTSEIKCVSEHNISSADETADDPVPDVRDEVAGRMIPDVNSTKEISTAADDDPTLSTASPMLPQKKLPCRSTNQVSFNGAARSVATTPRTSPKKSESTYSKSNITSNTDNNRGKNPFDGFGEYISFFFQKAEVYEQELERRESKKDVLDKFRHGTLSTRILTPTFPEEKEDSANSEGTSFDDTMNENQDQSSTPLLSETLEALAAVEAMSSFREFKDVKLELRESFNCDNVHIETMKEEVVDEAPPDTSTEDWKNQWERFVVEKTKTKLDEVAIQGISLPLSVDEFYNHVIADNAAHSFGKFMRSIGEKRVDTTPWLPSHTLTSAGPASRNIHYTHPITAPLAPPMAKALKRQVLHKFGNAGLCLETCTEVEDVPMADCFVVDDRLWVHAAEDNNEECIVSVRFGIRFIKGTLFRRIIENATRKEYVAFWDQFADMIRVLKLPISFDGEELQKVAIELEHATELLLESEGQEVQMSSVLRSSIRTLSRRLSLATNVQSNRQLLQIEEREELTEGALPFALRGMEFIRNRIAKAGSSFVVVCILCLCMCYLNIVASREIMKMNELLQRMDAQMDKMMEKLEETHAIADKSCVLFS</sequence>
<dbReference type="AlphaFoldDB" id="A0ABD3LX07"/>
<feature type="transmembrane region" description="Helical" evidence="5">
    <location>
        <begin position="556"/>
        <end position="577"/>
    </location>
</feature>
<accession>A0ABD3LX07</accession>
<proteinExistence type="predicted"/>
<feature type="domain" description="VASt" evidence="6">
    <location>
        <begin position="291"/>
        <end position="471"/>
    </location>
</feature>
<evidence type="ECO:0000256" key="4">
    <source>
        <dbReference type="SAM" id="MobiDB-lite"/>
    </source>
</evidence>
<comment type="subcellular location">
    <subcellularLocation>
        <location evidence="1">Membrane</location>
    </subcellularLocation>
</comment>
<dbReference type="EMBL" id="JALLBG020000312">
    <property type="protein sequence ID" value="KAL3756280.1"/>
    <property type="molecule type" value="Genomic_DNA"/>
</dbReference>